<proteinExistence type="predicted"/>
<dbReference type="InterPro" id="IPR029068">
    <property type="entry name" value="Glyas_Bleomycin-R_OHBP_Dase"/>
</dbReference>
<dbReference type="PROSITE" id="PS51819">
    <property type="entry name" value="VOC"/>
    <property type="match status" value="1"/>
</dbReference>
<dbReference type="Pfam" id="PF00903">
    <property type="entry name" value="Glyoxalase"/>
    <property type="match status" value="1"/>
</dbReference>
<dbReference type="RefSeq" id="WP_342025973.1">
    <property type="nucleotide sequence ID" value="NZ_CP151651.1"/>
</dbReference>
<gene>
    <name evidence="2" type="ORF">AADC60_05315</name>
</gene>
<organism evidence="2 3">
    <name type="scientific">Cytobacillus pseudoceanisediminis</name>
    <dbReference type="NCBI Taxonomy" id="3051614"/>
    <lineage>
        <taxon>Bacteria</taxon>
        <taxon>Bacillati</taxon>
        <taxon>Bacillota</taxon>
        <taxon>Bacilli</taxon>
        <taxon>Bacillales</taxon>
        <taxon>Bacillaceae</taxon>
        <taxon>Cytobacillus</taxon>
    </lineage>
</organism>
<protein>
    <submittedName>
        <fullName evidence="2">VOC family protein</fullName>
    </submittedName>
</protein>
<sequence length="84" mass="9438">MFTRIDTVFLQVIDFGKAIEWYSTVLGFPVRWRDDQGGYAALEIGETPLTLVRSERVIPSSHMPFNSQAWDGDSSLRAESARSG</sequence>
<evidence type="ECO:0000313" key="2">
    <source>
        <dbReference type="EMBL" id="WZP08564.1"/>
    </source>
</evidence>
<dbReference type="InterPro" id="IPR004360">
    <property type="entry name" value="Glyas_Fos-R_dOase_dom"/>
</dbReference>
<feature type="domain" description="VOC" evidence="1">
    <location>
        <begin position="4"/>
        <end position="84"/>
    </location>
</feature>
<name>A0ABZ2ZMB1_9BACI</name>
<evidence type="ECO:0000259" key="1">
    <source>
        <dbReference type="PROSITE" id="PS51819"/>
    </source>
</evidence>
<keyword evidence="3" id="KW-1185">Reference proteome</keyword>
<accession>A0ABZ2ZMB1</accession>
<dbReference type="SUPFAM" id="SSF54593">
    <property type="entry name" value="Glyoxalase/Bleomycin resistance protein/Dihydroxybiphenyl dioxygenase"/>
    <property type="match status" value="1"/>
</dbReference>
<dbReference type="EMBL" id="CP151651">
    <property type="protein sequence ID" value="WZP08564.1"/>
    <property type="molecule type" value="Genomic_DNA"/>
</dbReference>
<dbReference type="InterPro" id="IPR037523">
    <property type="entry name" value="VOC_core"/>
</dbReference>
<dbReference type="Proteomes" id="UP001472074">
    <property type="component" value="Chromosome"/>
</dbReference>
<reference evidence="2 3" key="1">
    <citation type="submission" date="2024-04" db="EMBL/GenBank/DDBJ databases">
        <title>Screening of coral probiotics and analysis of their probiotic properties.</title>
        <authorList>
            <person name="Wang S."/>
        </authorList>
    </citation>
    <scope>NUCLEOTIDE SEQUENCE [LARGE SCALE GENOMIC DNA]</scope>
    <source>
        <strain evidence="2 3">GXU-Z9</strain>
    </source>
</reference>
<dbReference type="Gene3D" id="3.10.180.10">
    <property type="entry name" value="2,3-Dihydroxybiphenyl 1,2-Dioxygenase, domain 1"/>
    <property type="match status" value="1"/>
</dbReference>
<evidence type="ECO:0000313" key="3">
    <source>
        <dbReference type="Proteomes" id="UP001472074"/>
    </source>
</evidence>